<evidence type="ECO:0000256" key="6">
    <source>
        <dbReference type="RuleBase" id="RU361218"/>
    </source>
</evidence>
<organism evidence="7">
    <name type="scientific">Corethrella appendiculata</name>
    <dbReference type="NCBI Taxonomy" id="1370023"/>
    <lineage>
        <taxon>Eukaryota</taxon>
        <taxon>Metazoa</taxon>
        <taxon>Ecdysozoa</taxon>
        <taxon>Arthropoda</taxon>
        <taxon>Hexapoda</taxon>
        <taxon>Insecta</taxon>
        <taxon>Pterygota</taxon>
        <taxon>Neoptera</taxon>
        <taxon>Endopterygota</taxon>
        <taxon>Diptera</taxon>
        <taxon>Nematocera</taxon>
        <taxon>Culicoidea</taxon>
        <taxon>Chaoboridae</taxon>
        <taxon>Corethrella</taxon>
    </lineage>
</organism>
<feature type="transmembrane region" description="Helical" evidence="6">
    <location>
        <begin position="85"/>
        <end position="107"/>
    </location>
</feature>
<proteinExistence type="evidence at transcript level"/>
<evidence type="ECO:0000256" key="5">
    <source>
        <dbReference type="ARBA" id="ARBA00023136"/>
    </source>
</evidence>
<dbReference type="SUPFAM" id="SSF48652">
    <property type="entry name" value="Tetraspanin"/>
    <property type="match status" value="1"/>
</dbReference>
<evidence type="ECO:0000256" key="1">
    <source>
        <dbReference type="ARBA" id="ARBA00004141"/>
    </source>
</evidence>
<dbReference type="PANTHER" id="PTHR19282:SF551">
    <property type="entry name" value="RE08073P-RELATED"/>
    <property type="match status" value="1"/>
</dbReference>
<evidence type="ECO:0000256" key="3">
    <source>
        <dbReference type="ARBA" id="ARBA00022692"/>
    </source>
</evidence>
<dbReference type="AlphaFoldDB" id="U5EXL7"/>
<dbReference type="PROSITE" id="PS00421">
    <property type="entry name" value="TM4_1"/>
    <property type="match status" value="1"/>
</dbReference>
<comment type="similarity">
    <text evidence="2 6">Belongs to the tetraspanin (TM4SF) family.</text>
</comment>
<dbReference type="PIRSF" id="PIRSF002419">
    <property type="entry name" value="Tetraspanin"/>
    <property type="match status" value="1"/>
</dbReference>
<evidence type="ECO:0000313" key="7">
    <source>
        <dbReference type="EMBL" id="JAB59851.1"/>
    </source>
</evidence>
<evidence type="ECO:0000256" key="4">
    <source>
        <dbReference type="ARBA" id="ARBA00022989"/>
    </source>
</evidence>
<dbReference type="InterPro" id="IPR018503">
    <property type="entry name" value="Tetraspanin_CS"/>
</dbReference>
<dbReference type="EMBL" id="GANO01000020">
    <property type="protein sequence ID" value="JAB59851.1"/>
    <property type="molecule type" value="mRNA"/>
</dbReference>
<protein>
    <recommendedName>
        <fullName evidence="6">Tetraspanin</fullName>
    </recommendedName>
</protein>
<keyword evidence="4 6" id="KW-1133">Transmembrane helix</keyword>
<dbReference type="InterPro" id="IPR000301">
    <property type="entry name" value="Tetraspanin_animals"/>
</dbReference>
<reference evidence="7" key="1">
    <citation type="journal article" date="2014" name="Insect Biochem. Mol. Biol.">
        <title>An insight into the sialome of the frog biting fly, Corethrella appendiculata.</title>
        <authorList>
            <person name="Ribeiro J.M.C."/>
            <person name="Chagas A.C."/>
            <person name="Pham V.M."/>
            <person name="Lounibos L.P."/>
            <person name="Calvo E."/>
        </authorList>
    </citation>
    <scope>NUCLEOTIDE SEQUENCE</scope>
    <source>
        <tissue evidence="7">Salivary glands</tissue>
    </source>
</reference>
<dbReference type="GO" id="GO:0005886">
    <property type="term" value="C:plasma membrane"/>
    <property type="evidence" value="ECO:0007669"/>
    <property type="project" value="TreeGrafter"/>
</dbReference>
<dbReference type="Pfam" id="PF00335">
    <property type="entry name" value="Tetraspanin"/>
    <property type="match status" value="1"/>
</dbReference>
<evidence type="ECO:0000256" key="2">
    <source>
        <dbReference type="ARBA" id="ARBA00006840"/>
    </source>
</evidence>
<dbReference type="PRINTS" id="PR00259">
    <property type="entry name" value="TMFOUR"/>
</dbReference>
<name>U5EXL7_9DIPT</name>
<dbReference type="InterPro" id="IPR018499">
    <property type="entry name" value="Tetraspanin/Peripherin"/>
</dbReference>
<feature type="transmembrane region" description="Helical" evidence="6">
    <location>
        <begin position="54"/>
        <end position="78"/>
    </location>
</feature>
<dbReference type="PANTHER" id="PTHR19282">
    <property type="entry name" value="TETRASPANIN"/>
    <property type="match status" value="1"/>
</dbReference>
<feature type="transmembrane region" description="Helical" evidence="6">
    <location>
        <begin position="234"/>
        <end position="259"/>
    </location>
</feature>
<feature type="transmembrane region" description="Helical" evidence="6">
    <location>
        <begin position="12"/>
        <end position="34"/>
    </location>
</feature>
<keyword evidence="5 6" id="KW-0472">Membrane</keyword>
<comment type="subcellular location">
    <subcellularLocation>
        <location evidence="1 6">Membrane</location>
        <topology evidence="1 6">Multi-pass membrane protein</topology>
    </subcellularLocation>
</comment>
<keyword evidence="3 6" id="KW-0812">Transmembrane</keyword>
<dbReference type="InterPro" id="IPR008952">
    <property type="entry name" value="Tetraspanin_EC2_sf"/>
</dbReference>
<accession>U5EXL7</accession>
<sequence length="267" mass="29557">MGLNGCCSVIKYLVILVNLIFWIVGLAIVVLSIWMLTDPTFLISMTQDENHYYIGLYILFAVGALMVTVAFLGCCGAFKESQCMLVSFFCCLLIVLVAEVAAGSWTYHNRDKLDDIVRAAVKNSVQEEYGVVSSRTIAFDSIQKYYECCGADGPNDWASSKYNNVDKSNFLDATLGKLNPIYNIPESCCKEQTEKLICETVRKTGITASINPAINRQGCMEKLIDEIKNNLKTIYAVGLCIAGVEILALILSLILCCAIRRNDNYKA</sequence>
<dbReference type="Gene3D" id="1.10.1450.10">
    <property type="entry name" value="Tetraspanin"/>
    <property type="match status" value="1"/>
</dbReference>